<organism evidence="2">
    <name type="scientific">marine metagenome</name>
    <dbReference type="NCBI Taxonomy" id="408172"/>
    <lineage>
        <taxon>unclassified sequences</taxon>
        <taxon>metagenomes</taxon>
        <taxon>ecological metagenomes</taxon>
    </lineage>
</organism>
<dbReference type="AlphaFoldDB" id="A0A382KZH5"/>
<sequence length="46" mass="5085">MRVLVIGGTGHIGSYLVPRLLLAGHEVTVVARTPRPRYTDERLAWG</sequence>
<dbReference type="Gene3D" id="3.40.50.720">
    <property type="entry name" value="NAD(P)-binding Rossmann-like Domain"/>
    <property type="match status" value="1"/>
</dbReference>
<protein>
    <recommendedName>
        <fullName evidence="1">NAD-dependent epimerase/dehydratase domain-containing protein</fullName>
    </recommendedName>
</protein>
<dbReference type="SUPFAM" id="SSF51735">
    <property type="entry name" value="NAD(P)-binding Rossmann-fold domains"/>
    <property type="match status" value="1"/>
</dbReference>
<feature type="domain" description="NAD-dependent epimerase/dehydratase" evidence="1">
    <location>
        <begin position="3"/>
        <end position="37"/>
    </location>
</feature>
<reference evidence="2" key="1">
    <citation type="submission" date="2018-05" db="EMBL/GenBank/DDBJ databases">
        <authorList>
            <person name="Lanie J.A."/>
            <person name="Ng W.-L."/>
            <person name="Kazmierczak K.M."/>
            <person name="Andrzejewski T.M."/>
            <person name="Davidsen T.M."/>
            <person name="Wayne K.J."/>
            <person name="Tettelin H."/>
            <person name="Glass J.I."/>
            <person name="Rusch D."/>
            <person name="Podicherti R."/>
            <person name="Tsui H.-C.T."/>
            <person name="Winkler M.E."/>
        </authorList>
    </citation>
    <scope>NUCLEOTIDE SEQUENCE</scope>
</reference>
<gene>
    <name evidence="2" type="ORF">METZ01_LOCUS283018</name>
</gene>
<accession>A0A382KZH5</accession>
<dbReference type="InterPro" id="IPR036291">
    <property type="entry name" value="NAD(P)-bd_dom_sf"/>
</dbReference>
<dbReference type="Pfam" id="PF01370">
    <property type="entry name" value="Epimerase"/>
    <property type="match status" value="1"/>
</dbReference>
<evidence type="ECO:0000259" key="1">
    <source>
        <dbReference type="Pfam" id="PF01370"/>
    </source>
</evidence>
<name>A0A382KZH5_9ZZZZ</name>
<evidence type="ECO:0000313" key="2">
    <source>
        <dbReference type="EMBL" id="SVC30164.1"/>
    </source>
</evidence>
<dbReference type="InterPro" id="IPR001509">
    <property type="entry name" value="Epimerase_deHydtase"/>
</dbReference>
<dbReference type="EMBL" id="UINC01083961">
    <property type="protein sequence ID" value="SVC30164.1"/>
    <property type="molecule type" value="Genomic_DNA"/>
</dbReference>
<proteinExistence type="predicted"/>
<feature type="non-terminal residue" evidence="2">
    <location>
        <position position="46"/>
    </location>
</feature>